<dbReference type="SMART" id="SM00543">
    <property type="entry name" value="MIF4G"/>
    <property type="match status" value="1"/>
</dbReference>
<accession>C5L7R1</accession>
<dbReference type="InterPro" id="IPR016024">
    <property type="entry name" value="ARM-type_fold"/>
</dbReference>
<dbReference type="OrthoDB" id="514777at2759"/>
<dbReference type="InterPro" id="IPR003890">
    <property type="entry name" value="MIF4G-like_typ-3"/>
</dbReference>
<feature type="compositionally biased region" description="Basic and acidic residues" evidence="4">
    <location>
        <begin position="238"/>
        <end position="247"/>
    </location>
</feature>
<sequence length="1329" mass="143875">MATQTSPSSKLNPNACEFVPGSFTTATGNNNNNLTSTRTTSATSAKEVSAASSSSSTPKRRQSESAQSGHSASSPSNRAAGDGLLPTTGVTAKGGWDATATHQAYPIEYQYAMPAASFANYPGYYPQAAYLVNYMTPQGPAVGVPMSAYYTAPMGVVNPAGGAMGVMAAPGNNSQEGRKNPNMSRGGPRNGHTSKGGKGGKGFNNRGKGGKGGKGGAPSSINTSPTHHRGMDTPTKGTPEKKEDVKIDLSGPSLAVSAAILAAGKKLDKEALKHLEEEEERKEAERKKEEAEKESAAATNGSQPKVMNWAAKLKASSAASSPAPKTSTPRVLVAKTPTVNTAHRHQQPVPTTAAPKATVVPAKSDVKEEVPSETNGAPSWADRAKQAHMVPPTTSPLVVSTKSPLVGSKAPSPSVHSTPKPVAVQQQSTPKMVVASSPTLPKPVVSTTEPSDKPLSPPVSPRHLKGAWAIRASKTPTVKPAHDPIISGESSERASALTAAAELAKEKEEERKAKQEEADRVLREQQRQEEEEKEAAQRLRMQEEREAEEEKKKAAAAKKAQEEADAAAAAAAKKAEEEEAAAAAAAKKAEEAAAAAAKKAQEEADAAAAKKAEEAAAAAAAKKAQEEKERIAREEEEAAAAAVAKAAEAEKAATARESEESEKTAREENEEEEEVTASEGYDHPPHHEDDDEYTPSPTPNYDAVLDYQHYTLDFLRSLRDLPECQELPKDHNIPTQILKNSRMGHMKKGGEDDDGMDWRRDADKHRSMRHKDGRRKGGKSGRHGGDRRPTPDPNEYVEPLQHSESSWATQQKLKLEQSGDEKVERHIIGILNKLTVEKFEKLVNELQSAETGICKEKHMKSLVDKLFEKATTQHHFISMYADVCQRTVQWLRTSEEPVLEDVSSGKEQVMAFKNVLLNTCQHYFESNLRPPVELTESGLEGEELQEAEIRYKTRMLGNIKLVAQLLKRKLIHAKIIIVCVTQMWEVGREECIEALCVFLREIAPVYDNPKWSHYAEFAPTFDKLKSVSADDSGYSNRIRFMCEDILDLRAHRWVDPKKDNGPLTISEVHRQVELERAETESKFSRQNSRNGGGGRGGLSRSRTSGFGSSSRLDKKGSGLHRTVSRTGSVPHGLSATGPSRLGSRGSMPVAPTPAPWAARSSMPEKSRSIDRSSSPSSGSMSAPEAPKPVAHTEDPAKMVKSTLEELSASLDVDNAVQELADITATPEQQSKILMDRIGASCDIKKEQRLAHFEALAKLFGGVERGTWEVKALEKALDEFADPEIIEDMKLDIPNIAEIFVMELVKTLQEANVFDDDKVATYADRLNVNL</sequence>
<feature type="compositionally biased region" description="Low complexity" evidence="4">
    <location>
        <begin position="493"/>
        <end position="502"/>
    </location>
</feature>
<feature type="region of interest" description="Disordered" evidence="4">
    <location>
        <begin position="167"/>
        <end position="249"/>
    </location>
</feature>
<dbReference type="GO" id="GO:0003743">
    <property type="term" value="F:translation initiation factor activity"/>
    <property type="evidence" value="ECO:0007669"/>
    <property type="project" value="UniProtKB-KW"/>
</dbReference>
<dbReference type="SUPFAM" id="SSF48371">
    <property type="entry name" value="ARM repeat"/>
    <property type="match status" value="1"/>
</dbReference>
<feature type="region of interest" description="Disordered" evidence="4">
    <location>
        <begin position="1"/>
        <end position="88"/>
    </location>
</feature>
<evidence type="ECO:0000313" key="6">
    <source>
        <dbReference type="EMBL" id="EER07523.1"/>
    </source>
</evidence>
<feature type="compositionally biased region" description="Basic and acidic residues" evidence="4">
    <location>
        <begin position="647"/>
        <end position="667"/>
    </location>
</feature>
<feature type="compositionally biased region" description="Low complexity" evidence="4">
    <location>
        <begin position="310"/>
        <end position="329"/>
    </location>
</feature>
<dbReference type="OMA" id="DSKWPSM"/>
<feature type="compositionally biased region" description="Low complexity" evidence="4">
    <location>
        <begin position="24"/>
        <end position="57"/>
    </location>
</feature>
<dbReference type="GO" id="GO:0016281">
    <property type="term" value="C:eukaryotic translation initiation factor 4F complex"/>
    <property type="evidence" value="ECO:0007669"/>
    <property type="project" value="TreeGrafter"/>
</dbReference>
<feature type="compositionally biased region" description="Polar residues" evidence="4">
    <location>
        <begin position="802"/>
        <end position="812"/>
    </location>
</feature>
<evidence type="ECO:0000259" key="5">
    <source>
        <dbReference type="SMART" id="SM00543"/>
    </source>
</evidence>
<organism evidence="7">
    <name type="scientific">Perkinsus marinus (strain ATCC 50983 / TXsc)</name>
    <dbReference type="NCBI Taxonomy" id="423536"/>
    <lineage>
        <taxon>Eukaryota</taxon>
        <taxon>Sar</taxon>
        <taxon>Alveolata</taxon>
        <taxon>Perkinsozoa</taxon>
        <taxon>Perkinsea</taxon>
        <taxon>Perkinsida</taxon>
        <taxon>Perkinsidae</taxon>
        <taxon>Perkinsus</taxon>
    </lineage>
</organism>
<keyword evidence="7" id="KW-1185">Reference proteome</keyword>
<evidence type="ECO:0000256" key="2">
    <source>
        <dbReference type="ARBA" id="ARBA00022540"/>
    </source>
</evidence>
<feature type="region of interest" description="Disordered" evidence="4">
    <location>
        <begin position="272"/>
        <end position="704"/>
    </location>
</feature>
<feature type="domain" description="MIF4G" evidence="5">
    <location>
        <begin position="824"/>
        <end position="1052"/>
    </location>
</feature>
<comment type="similarity">
    <text evidence="1">Belongs to the eukaryotic initiation factor 4G family.</text>
</comment>
<feature type="compositionally biased region" description="Low complexity" evidence="4">
    <location>
        <begin position="1098"/>
        <end position="1110"/>
    </location>
</feature>
<feature type="compositionally biased region" description="Low complexity" evidence="4">
    <location>
        <begin position="581"/>
        <end position="598"/>
    </location>
</feature>
<keyword evidence="3" id="KW-0648">Protein biosynthesis</keyword>
<feature type="compositionally biased region" description="Basic and acidic residues" evidence="4">
    <location>
        <begin position="503"/>
        <end position="553"/>
    </location>
</feature>
<dbReference type="GO" id="GO:0003729">
    <property type="term" value="F:mRNA binding"/>
    <property type="evidence" value="ECO:0007669"/>
    <property type="project" value="TreeGrafter"/>
</dbReference>
<feature type="region of interest" description="Disordered" evidence="4">
    <location>
        <begin position="726"/>
        <end position="818"/>
    </location>
</feature>
<evidence type="ECO:0000256" key="4">
    <source>
        <dbReference type="SAM" id="MobiDB-lite"/>
    </source>
</evidence>
<feature type="region of interest" description="Disordered" evidence="4">
    <location>
        <begin position="1076"/>
        <end position="1192"/>
    </location>
</feature>
<dbReference type="PANTHER" id="PTHR23253:SF9">
    <property type="entry name" value="EUKARYOTIC TRANSLATION INITIATION FACTOR 4 GAMMA 2"/>
    <property type="match status" value="1"/>
</dbReference>
<evidence type="ECO:0000313" key="7">
    <source>
        <dbReference type="Proteomes" id="UP000007800"/>
    </source>
</evidence>
<protein>
    <submittedName>
        <fullName evidence="6">Eukaryotic translation initiation factor 4 gamma, putative</fullName>
    </submittedName>
</protein>
<feature type="compositionally biased region" description="Basic and acidic residues" evidence="4">
    <location>
        <begin position="623"/>
        <end position="633"/>
    </location>
</feature>
<feature type="compositionally biased region" description="Basic residues" evidence="4">
    <location>
        <begin position="766"/>
        <end position="782"/>
    </location>
</feature>
<evidence type="ECO:0000256" key="1">
    <source>
        <dbReference type="ARBA" id="ARBA00005775"/>
    </source>
</evidence>
<feature type="compositionally biased region" description="Basic and acidic residues" evidence="4">
    <location>
        <begin position="756"/>
        <end position="765"/>
    </location>
</feature>
<feature type="compositionally biased region" description="Polar residues" evidence="4">
    <location>
        <begin position="1"/>
        <end position="12"/>
    </location>
</feature>
<dbReference type="EMBL" id="GG679899">
    <property type="protein sequence ID" value="EER07523.1"/>
    <property type="molecule type" value="Genomic_DNA"/>
</dbReference>
<feature type="compositionally biased region" description="Low complexity" evidence="4">
    <location>
        <begin position="1171"/>
        <end position="1181"/>
    </location>
</feature>
<gene>
    <name evidence="6" type="ORF">Pmar_PMAR020690</name>
</gene>
<dbReference type="Pfam" id="PF02854">
    <property type="entry name" value="MIF4G"/>
    <property type="match status" value="1"/>
</dbReference>
<dbReference type="Gene3D" id="1.25.40.180">
    <property type="match status" value="2"/>
</dbReference>
<dbReference type="GeneID" id="9041496"/>
<keyword evidence="2 6" id="KW-0396">Initiation factor</keyword>
<dbReference type="InterPro" id="IPR009818">
    <property type="entry name" value="PAM2_motif"/>
</dbReference>
<dbReference type="PANTHER" id="PTHR23253">
    <property type="entry name" value="EUKARYOTIC TRANSLATION INITIATION FACTOR 4 GAMMA"/>
    <property type="match status" value="1"/>
</dbReference>
<feature type="compositionally biased region" description="Basic and acidic residues" evidence="4">
    <location>
        <begin position="272"/>
        <end position="295"/>
    </location>
</feature>
<feature type="compositionally biased region" description="Low complexity" evidence="4">
    <location>
        <begin position="348"/>
        <end position="363"/>
    </location>
</feature>
<dbReference type="InParanoid" id="C5L7R1"/>
<name>C5L7R1_PERM5</name>
<dbReference type="Proteomes" id="UP000007800">
    <property type="component" value="Unassembled WGS sequence"/>
</dbReference>
<evidence type="ECO:0000256" key="3">
    <source>
        <dbReference type="ARBA" id="ARBA00022917"/>
    </source>
</evidence>
<proteinExistence type="inferred from homology"/>
<reference evidence="6 7" key="1">
    <citation type="submission" date="2008-07" db="EMBL/GenBank/DDBJ databases">
        <authorList>
            <person name="El-Sayed N."/>
            <person name="Caler E."/>
            <person name="Inman J."/>
            <person name="Amedeo P."/>
            <person name="Hass B."/>
            <person name="Wortman J."/>
        </authorList>
    </citation>
    <scope>NUCLEOTIDE SEQUENCE [LARGE SCALE GENOMIC DNA]</scope>
    <source>
        <strain evidence="7">ATCC 50983 / TXsc</strain>
    </source>
</reference>
<dbReference type="RefSeq" id="XP_002775707.1">
    <property type="nucleotide sequence ID" value="XM_002775661.1"/>
</dbReference>
<dbReference type="Pfam" id="PF07145">
    <property type="entry name" value="PAM2"/>
    <property type="match status" value="1"/>
</dbReference>
<feature type="compositionally biased region" description="Low complexity" evidence="4">
    <location>
        <begin position="64"/>
        <end position="76"/>
    </location>
</feature>